<comment type="caution">
    <text evidence="1">The sequence shown here is derived from an EMBL/GenBank/DDBJ whole genome shotgun (WGS) entry which is preliminary data.</text>
</comment>
<dbReference type="Proteomes" id="UP000256328">
    <property type="component" value="Unassembled WGS sequence"/>
</dbReference>
<protein>
    <submittedName>
        <fullName evidence="1">Uncharacterized protein</fullName>
    </submittedName>
</protein>
<proteinExistence type="predicted"/>
<dbReference type="OrthoDB" id="2013972at2759"/>
<evidence type="ECO:0000313" key="2">
    <source>
        <dbReference type="Proteomes" id="UP000256328"/>
    </source>
</evidence>
<organism evidence="1 2">
    <name type="scientific">Coleophoma crateriformis</name>
    <dbReference type="NCBI Taxonomy" id="565419"/>
    <lineage>
        <taxon>Eukaryota</taxon>
        <taxon>Fungi</taxon>
        <taxon>Dikarya</taxon>
        <taxon>Ascomycota</taxon>
        <taxon>Pezizomycotina</taxon>
        <taxon>Leotiomycetes</taxon>
        <taxon>Helotiales</taxon>
        <taxon>Dermateaceae</taxon>
        <taxon>Coleophoma</taxon>
    </lineage>
</organism>
<sequence length="122" mass="14093">MNLKHHIFTLILRGRSFVAPVGRNPKRILDVGTGAGIWAMELFDLIHWRMLFTAIKHWPRLYEQAYQNLKPGGWIEVDEHESDINSDDDSVLKAQDLKDWFKLVAEACAKLGRDSNIAHKQK</sequence>
<dbReference type="GO" id="GO:0008168">
    <property type="term" value="F:methyltransferase activity"/>
    <property type="evidence" value="ECO:0007669"/>
    <property type="project" value="TreeGrafter"/>
</dbReference>
<dbReference type="AlphaFoldDB" id="A0A3D8RV23"/>
<dbReference type="EMBL" id="PDLN01000008">
    <property type="protein sequence ID" value="RDW77903.1"/>
    <property type="molecule type" value="Genomic_DNA"/>
</dbReference>
<accession>A0A3D8RV23</accession>
<dbReference type="SUPFAM" id="SSF53335">
    <property type="entry name" value="S-adenosyl-L-methionine-dependent methyltransferases"/>
    <property type="match status" value="1"/>
</dbReference>
<dbReference type="InterPro" id="IPR029063">
    <property type="entry name" value="SAM-dependent_MTases_sf"/>
</dbReference>
<keyword evidence="2" id="KW-1185">Reference proteome</keyword>
<dbReference type="Pfam" id="PF13489">
    <property type="entry name" value="Methyltransf_23"/>
    <property type="match status" value="1"/>
</dbReference>
<dbReference type="Gene3D" id="3.40.50.150">
    <property type="entry name" value="Vaccinia Virus protein VP39"/>
    <property type="match status" value="1"/>
</dbReference>
<evidence type="ECO:0000313" key="1">
    <source>
        <dbReference type="EMBL" id="RDW77903.1"/>
    </source>
</evidence>
<name>A0A3D8RV23_9HELO</name>
<dbReference type="PANTHER" id="PTHR43591:SF31">
    <property type="entry name" value="LAEA-LIKE, PUTATIVE (AFU_ORTHOLOGUE AFUA_8G01930)-RELATED"/>
    <property type="match status" value="1"/>
</dbReference>
<gene>
    <name evidence="1" type="ORF">BP5796_05755</name>
</gene>
<reference evidence="1 2" key="1">
    <citation type="journal article" date="2018" name="IMA Fungus">
        <title>IMA Genome-F 9: Draft genome sequence of Annulohypoxylon stygium, Aspergillus mulundensis, Berkeleyomyces basicola (syn. Thielaviopsis basicola), Ceratocystis smalleyi, two Cercospora beticola strains, Coleophoma cylindrospora, Fusarium fracticaudum, Phialophora cf. hyalina, and Morchella septimelata.</title>
        <authorList>
            <person name="Wingfield B.D."/>
            <person name="Bills G.F."/>
            <person name="Dong Y."/>
            <person name="Huang W."/>
            <person name="Nel W.J."/>
            <person name="Swalarsk-Parry B.S."/>
            <person name="Vaghefi N."/>
            <person name="Wilken P.M."/>
            <person name="An Z."/>
            <person name="de Beer Z.W."/>
            <person name="De Vos L."/>
            <person name="Chen L."/>
            <person name="Duong T.A."/>
            <person name="Gao Y."/>
            <person name="Hammerbacher A."/>
            <person name="Kikkert J.R."/>
            <person name="Li Y."/>
            <person name="Li H."/>
            <person name="Li K."/>
            <person name="Li Q."/>
            <person name="Liu X."/>
            <person name="Ma X."/>
            <person name="Naidoo K."/>
            <person name="Pethybridge S.J."/>
            <person name="Sun J."/>
            <person name="Steenkamp E.T."/>
            <person name="van der Nest M.A."/>
            <person name="van Wyk S."/>
            <person name="Wingfield M.J."/>
            <person name="Xiong C."/>
            <person name="Yue Q."/>
            <person name="Zhang X."/>
        </authorList>
    </citation>
    <scope>NUCLEOTIDE SEQUENCE [LARGE SCALE GENOMIC DNA]</scope>
    <source>
        <strain evidence="1 2">BP5796</strain>
    </source>
</reference>
<dbReference type="PANTHER" id="PTHR43591">
    <property type="entry name" value="METHYLTRANSFERASE"/>
    <property type="match status" value="1"/>
</dbReference>